<keyword evidence="12" id="KW-1185">Reference proteome</keyword>
<dbReference type="Gene3D" id="3.30.420.10">
    <property type="entry name" value="Ribonuclease H-like superfamily/Ribonuclease H"/>
    <property type="match status" value="1"/>
</dbReference>
<dbReference type="PANTHER" id="PTHR13620:SF109">
    <property type="entry name" value="3'-5' EXONUCLEASE"/>
    <property type="match status" value="1"/>
</dbReference>
<keyword evidence="6" id="KW-0460">Magnesium</keyword>
<dbReference type="GO" id="GO:0005634">
    <property type="term" value="C:nucleus"/>
    <property type="evidence" value="ECO:0007669"/>
    <property type="project" value="UniProtKB-SubCell"/>
</dbReference>
<dbReference type="GO" id="GO:0006139">
    <property type="term" value="P:nucleobase-containing compound metabolic process"/>
    <property type="evidence" value="ECO:0007669"/>
    <property type="project" value="InterPro"/>
</dbReference>
<dbReference type="InterPro" id="IPR036397">
    <property type="entry name" value="RNaseH_sf"/>
</dbReference>
<evidence type="ECO:0000256" key="8">
    <source>
        <dbReference type="ARBA" id="ARBA00040531"/>
    </source>
</evidence>
<dbReference type="InterPro" id="IPR012337">
    <property type="entry name" value="RNaseH-like_sf"/>
</dbReference>
<evidence type="ECO:0000256" key="2">
    <source>
        <dbReference type="ARBA" id="ARBA00022722"/>
    </source>
</evidence>
<evidence type="ECO:0000256" key="1">
    <source>
        <dbReference type="ARBA" id="ARBA00004123"/>
    </source>
</evidence>
<gene>
    <name evidence="11" type="ORF">R3P38DRAFT_3224897</name>
</gene>
<keyword evidence="4" id="KW-0378">Hydrolase</keyword>
<keyword evidence="2" id="KW-0540">Nuclease</keyword>
<dbReference type="Proteomes" id="UP001362999">
    <property type="component" value="Unassembled WGS sequence"/>
</dbReference>
<evidence type="ECO:0000256" key="9">
    <source>
        <dbReference type="ARBA" id="ARBA00042761"/>
    </source>
</evidence>
<name>A0AAV9ZWZ7_9AGAR</name>
<dbReference type="InterPro" id="IPR002562">
    <property type="entry name" value="3'-5'_exonuclease_dom"/>
</dbReference>
<keyword evidence="5" id="KW-0269">Exonuclease</keyword>
<organism evidence="11 12">
    <name type="scientific">Favolaschia claudopus</name>
    <dbReference type="NCBI Taxonomy" id="2862362"/>
    <lineage>
        <taxon>Eukaryota</taxon>
        <taxon>Fungi</taxon>
        <taxon>Dikarya</taxon>
        <taxon>Basidiomycota</taxon>
        <taxon>Agaricomycotina</taxon>
        <taxon>Agaricomycetes</taxon>
        <taxon>Agaricomycetidae</taxon>
        <taxon>Agaricales</taxon>
        <taxon>Marasmiineae</taxon>
        <taxon>Mycenaceae</taxon>
        <taxon>Favolaschia</taxon>
    </lineage>
</organism>
<evidence type="ECO:0000256" key="6">
    <source>
        <dbReference type="ARBA" id="ARBA00022842"/>
    </source>
</evidence>
<dbReference type="PANTHER" id="PTHR13620">
    <property type="entry name" value="3-5 EXONUCLEASE"/>
    <property type="match status" value="1"/>
</dbReference>
<comment type="caution">
    <text evidence="11">The sequence shown here is derived from an EMBL/GenBank/DDBJ whole genome shotgun (WGS) entry which is preliminary data.</text>
</comment>
<feature type="domain" description="3'-5' exonuclease" evidence="10">
    <location>
        <begin position="65"/>
        <end position="241"/>
    </location>
</feature>
<protein>
    <recommendedName>
        <fullName evidence="8">3'-5' exonuclease</fullName>
    </recommendedName>
    <alternativeName>
        <fullName evidence="9">Werner Syndrome-like exonuclease</fullName>
    </alternativeName>
</protein>
<dbReference type="GO" id="GO:0003676">
    <property type="term" value="F:nucleic acid binding"/>
    <property type="evidence" value="ECO:0007669"/>
    <property type="project" value="InterPro"/>
</dbReference>
<dbReference type="GO" id="GO:0046872">
    <property type="term" value="F:metal ion binding"/>
    <property type="evidence" value="ECO:0007669"/>
    <property type="project" value="UniProtKB-KW"/>
</dbReference>
<evidence type="ECO:0000256" key="3">
    <source>
        <dbReference type="ARBA" id="ARBA00022723"/>
    </source>
</evidence>
<accession>A0AAV9ZWZ7</accession>
<evidence type="ECO:0000256" key="4">
    <source>
        <dbReference type="ARBA" id="ARBA00022801"/>
    </source>
</evidence>
<evidence type="ECO:0000313" key="11">
    <source>
        <dbReference type="EMBL" id="KAK6992916.1"/>
    </source>
</evidence>
<dbReference type="CDD" id="cd06141">
    <property type="entry name" value="WRN_exo"/>
    <property type="match status" value="1"/>
</dbReference>
<evidence type="ECO:0000313" key="12">
    <source>
        <dbReference type="Proteomes" id="UP001362999"/>
    </source>
</evidence>
<dbReference type="SUPFAM" id="SSF53098">
    <property type="entry name" value="Ribonuclease H-like"/>
    <property type="match status" value="1"/>
</dbReference>
<dbReference type="AlphaFoldDB" id="A0AAV9ZWZ7"/>
<evidence type="ECO:0000256" key="7">
    <source>
        <dbReference type="ARBA" id="ARBA00023242"/>
    </source>
</evidence>
<dbReference type="GO" id="GO:0008408">
    <property type="term" value="F:3'-5' exonuclease activity"/>
    <property type="evidence" value="ECO:0007669"/>
    <property type="project" value="InterPro"/>
</dbReference>
<feature type="non-terminal residue" evidence="11">
    <location>
        <position position="1"/>
    </location>
</feature>
<dbReference type="EMBL" id="JAWWNJ010000106">
    <property type="protein sequence ID" value="KAK6992916.1"/>
    <property type="molecule type" value="Genomic_DNA"/>
</dbReference>
<dbReference type="Pfam" id="PF01612">
    <property type="entry name" value="DNA_pol_A_exo1"/>
    <property type="match status" value="1"/>
</dbReference>
<proteinExistence type="predicted"/>
<comment type="subcellular location">
    <subcellularLocation>
        <location evidence="1">Nucleus</location>
    </subcellularLocation>
</comment>
<keyword evidence="7" id="KW-0539">Nucleus</keyword>
<reference evidence="11 12" key="1">
    <citation type="journal article" date="2024" name="J Genomics">
        <title>Draft genome sequencing and assembly of Favolaschia claudopus CIRM-BRFM 2984 isolated from oak limbs.</title>
        <authorList>
            <person name="Navarro D."/>
            <person name="Drula E."/>
            <person name="Chaduli D."/>
            <person name="Cazenave R."/>
            <person name="Ahrendt S."/>
            <person name="Wang J."/>
            <person name="Lipzen A."/>
            <person name="Daum C."/>
            <person name="Barry K."/>
            <person name="Grigoriev I.V."/>
            <person name="Favel A."/>
            <person name="Rosso M.N."/>
            <person name="Martin F."/>
        </authorList>
    </citation>
    <scope>NUCLEOTIDE SEQUENCE [LARGE SCALE GENOMIC DNA]</scope>
    <source>
        <strain evidence="11 12">CIRM-BRFM 2984</strain>
    </source>
</reference>
<evidence type="ECO:0000259" key="10">
    <source>
        <dbReference type="Pfam" id="PF01612"/>
    </source>
</evidence>
<keyword evidence="3" id="KW-0479">Metal-binding</keyword>
<sequence length="302" mass="34156">FLAYKIFGVHFVDSVDSALNHILARELNMDSQEPRFAPDSAAIRINLGSTDLAPLELTFKAFLLTDVEEANKHLDSIQSHSVVGLDTEYKTGSGNQPREAKLCVVQIAVERRVYVLDMTAMQTCPDDLRRILEDPSIIKCGAGLNSDAQVLWTALHVNARSFRDVGHMARIAFPVYYRKVANPLSMQRCVGDILHRVMDKTDQKGDWHLGLTDTTGGRDVQKLFRYAALDAQASLEVYRVLDDCLLETAMQRKVYIPGEWLTYDCVEGKPMRIATDINDNYVEWSCNVCPWFVSGVFSNFWR</sequence>
<evidence type="ECO:0000256" key="5">
    <source>
        <dbReference type="ARBA" id="ARBA00022839"/>
    </source>
</evidence>
<dbReference type="InterPro" id="IPR051132">
    <property type="entry name" value="3-5_Exonuclease_domain"/>
</dbReference>